<dbReference type="SUPFAM" id="SSF54928">
    <property type="entry name" value="RNA-binding domain, RBD"/>
    <property type="match status" value="1"/>
</dbReference>
<evidence type="ECO:0000259" key="3">
    <source>
        <dbReference type="PROSITE" id="PS50102"/>
    </source>
</evidence>
<dbReference type="EMBL" id="KZ989325">
    <property type="protein sequence ID" value="RKP26828.1"/>
    <property type="molecule type" value="Genomic_DNA"/>
</dbReference>
<gene>
    <name evidence="4" type="ORF">SYNPS1DRAFT_6453</name>
</gene>
<dbReference type="InterPro" id="IPR000504">
    <property type="entry name" value="RRM_dom"/>
</dbReference>
<dbReference type="Gene3D" id="3.30.70.330">
    <property type="match status" value="1"/>
</dbReference>
<accession>A0A4P9Z367</accession>
<feature type="non-terminal residue" evidence="4">
    <location>
        <position position="1"/>
    </location>
</feature>
<evidence type="ECO:0000256" key="2">
    <source>
        <dbReference type="PROSITE-ProRule" id="PRU00176"/>
    </source>
</evidence>
<dbReference type="InterPro" id="IPR012677">
    <property type="entry name" value="Nucleotide-bd_a/b_plait_sf"/>
</dbReference>
<dbReference type="OrthoDB" id="407442at2759"/>
<evidence type="ECO:0000313" key="5">
    <source>
        <dbReference type="Proteomes" id="UP000278143"/>
    </source>
</evidence>
<dbReference type="Proteomes" id="UP000278143">
    <property type="component" value="Unassembled WGS sequence"/>
</dbReference>
<keyword evidence="1 2" id="KW-0694">RNA-binding</keyword>
<organism evidence="4 5">
    <name type="scientific">Syncephalis pseudoplumigaleata</name>
    <dbReference type="NCBI Taxonomy" id="1712513"/>
    <lineage>
        <taxon>Eukaryota</taxon>
        <taxon>Fungi</taxon>
        <taxon>Fungi incertae sedis</taxon>
        <taxon>Zoopagomycota</taxon>
        <taxon>Zoopagomycotina</taxon>
        <taxon>Zoopagomycetes</taxon>
        <taxon>Zoopagales</taxon>
        <taxon>Piptocephalidaceae</taxon>
        <taxon>Syncephalis</taxon>
    </lineage>
</organism>
<dbReference type="InterPro" id="IPR034168">
    <property type="entry name" value="PPIE_RRM"/>
</dbReference>
<evidence type="ECO:0000313" key="4">
    <source>
        <dbReference type="EMBL" id="RKP26828.1"/>
    </source>
</evidence>
<reference evidence="5" key="1">
    <citation type="journal article" date="2018" name="Nat. Microbiol.">
        <title>Leveraging single-cell genomics to expand the fungal tree of life.</title>
        <authorList>
            <person name="Ahrendt S.R."/>
            <person name="Quandt C.A."/>
            <person name="Ciobanu D."/>
            <person name="Clum A."/>
            <person name="Salamov A."/>
            <person name="Andreopoulos B."/>
            <person name="Cheng J.F."/>
            <person name="Woyke T."/>
            <person name="Pelin A."/>
            <person name="Henrissat B."/>
            <person name="Reynolds N.K."/>
            <person name="Benny G.L."/>
            <person name="Smith M.E."/>
            <person name="James T.Y."/>
            <person name="Grigoriev I.V."/>
        </authorList>
    </citation>
    <scope>NUCLEOTIDE SEQUENCE [LARGE SCALE GENOMIC DNA]</scope>
    <source>
        <strain evidence="5">Benny S71-1</strain>
    </source>
</reference>
<dbReference type="CDD" id="cd12347">
    <property type="entry name" value="RRM_PPIE"/>
    <property type="match status" value="1"/>
</dbReference>
<dbReference type="PROSITE" id="PS50102">
    <property type="entry name" value="RRM"/>
    <property type="match status" value="1"/>
</dbReference>
<dbReference type="Pfam" id="PF00076">
    <property type="entry name" value="RRM_1"/>
    <property type="match status" value="1"/>
</dbReference>
<dbReference type="AlphaFoldDB" id="A0A4P9Z367"/>
<protein>
    <recommendedName>
        <fullName evidence="3">RRM domain-containing protein</fullName>
    </recommendedName>
</protein>
<proteinExistence type="predicted"/>
<feature type="non-terminal residue" evidence="4">
    <location>
        <position position="78"/>
    </location>
</feature>
<keyword evidence="5" id="KW-1185">Reference proteome</keyword>
<feature type="domain" description="RRM" evidence="3">
    <location>
        <begin position="1"/>
        <end position="78"/>
    </location>
</feature>
<dbReference type="InterPro" id="IPR035979">
    <property type="entry name" value="RBD_domain_sf"/>
</dbReference>
<dbReference type="PANTHER" id="PTHR48037:SF1">
    <property type="entry name" value="RRM DOMAIN-CONTAINING PROTEIN"/>
    <property type="match status" value="1"/>
</dbReference>
<dbReference type="SMART" id="SM00360">
    <property type="entry name" value="RRM"/>
    <property type="match status" value="1"/>
</dbReference>
<dbReference type="PANTHER" id="PTHR48037">
    <property type="entry name" value="ATPASE E1"/>
    <property type="match status" value="1"/>
</dbReference>
<sequence>VRIGGFDGQVTRELLYRAFLPFGEIVDVDLPADPKQKESHRGFGFVEFVESADAQAAIDNMHLSELYGRTIKVTIAKP</sequence>
<name>A0A4P9Z367_9FUNG</name>
<evidence type="ECO:0000256" key="1">
    <source>
        <dbReference type="ARBA" id="ARBA00022884"/>
    </source>
</evidence>
<dbReference type="GO" id="GO:0003723">
    <property type="term" value="F:RNA binding"/>
    <property type="evidence" value="ECO:0007669"/>
    <property type="project" value="UniProtKB-UniRule"/>
</dbReference>